<name>A0A1H1KEY4_9BURK</name>
<evidence type="ECO:0000313" key="3">
    <source>
        <dbReference type="Proteomes" id="UP000199365"/>
    </source>
</evidence>
<sequence length="129" mass="14043">MSSAVELVTSDVVSVPPPPGLEKTIDLEEDGQPSDEARVLHALHVARNVLSIHSDLGGVFDDEEHILNFKLQTDLLTDAMKMMGIDMSKPLHAPKPRGAPPRTTMTTRESFEEHLAQDGPLLKILAIAT</sequence>
<gene>
    <name evidence="2" type="ORF">SAMN05445850_7397</name>
</gene>
<keyword evidence="3" id="KW-1185">Reference proteome</keyword>
<accession>A0A1H1KEY4</accession>
<evidence type="ECO:0000313" key="2">
    <source>
        <dbReference type="EMBL" id="SDR60844.1"/>
    </source>
</evidence>
<proteinExistence type="predicted"/>
<dbReference type="AlphaFoldDB" id="A0A1H1KEY4"/>
<feature type="region of interest" description="Disordered" evidence="1">
    <location>
        <begin position="1"/>
        <end position="20"/>
    </location>
</feature>
<dbReference type="RefSeq" id="WP_090811976.1">
    <property type="nucleotide sequence ID" value="NZ_FNKX01000004.1"/>
</dbReference>
<dbReference type="Proteomes" id="UP000199365">
    <property type="component" value="Unassembled WGS sequence"/>
</dbReference>
<organism evidence="2 3">
    <name type="scientific">Paraburkholderia tuberum</name>
    <dbReference type="NCBI Taxonomy" id="157910"/>
    <lineage>
        <taxon>Bacteria</taxon>
        <taxon>Pseudomonadati</taxon>
        <taxon>Pseudomonadota</taxon>
        <taxon>Betaproteobacteria</taxon>
        <taxon>Burkholderiales</taxon>
        <taxon>Burkholderiaceae</taxon>
        <taxon>Paraburkholderia</taxon>
    </lineage>
</organism>
<evidence type="ECO:0000256" key="1">
    <source>
        <dbReference type="SAM" id="MobiDB-lite"/>
    </source>
</evidence>
<reference evidence="3" key="1">
    <citation type="submission" date="2016-10" db="EMBL/GenBank/DDBJ databases">
        <authorList>
            <person name="Varghese N."/>
            <person name="Submissions S."/>
        </authorList>
    </citation>
    <scope>NUCLEOTIDE SEQUENCE [LARGE SCALE GENOMIC DNA]</scope>
    <source>
        <strain evidence="3">DUS833</strain>
    </source>
</reference>
<dbReference type="EMBL" id="FNKX01000004">
    <property type="protein sequence ID" value="SDR60844.1"/>
    <property type="molecule type" value="Genomic_DNA"/>
</dbReference>
<protein>
    <submittedName>
        <fullName evidence="2">Uncharacterized protein</fullName>
    </submittedName>
</protein>